<dbReference type="InterPro" id="IPR018170">
    <property type="entry name" value="Aldo/ket_reductase_CS"/>
</dbReference>
<keyword evidence="1" id="KW-0560">Oxidoreductase</keyword>
<evidence type="ECO:0000313" key="6">
    <source>
        <dbReference type="EMBL" id="KAH3673680.1"/>
    </source>
</evidence>
<dbReference type="InterPro" id="IPR036812">
    <property type="entry name" value="NAD(P)_OxRdtase_dom_sf"/>
</dbReference>
<evidence type="ECO:0000313" key="7">
    <source>
        <dbReference type="Proteomes" id="UP000769528"/>
    </source>
</evidence>
<gene>
    <name evidence="6" type="ORF">WICMUC_003583</name>
</gene>
<dbReference type="SUPFAM" id="SSF51430">
    <property type="entry name" value="NAD(P)-linked oxidoreductase"/>
    <property type="match status" value="1"/>
</dbReference>
<feature type="domain" description="NADP-dependent oxidoreductase" evidence="5">
    <location>
        <begin position="21"/>
        <end position="282"/>
    </location>
</feature>
<feature type="active site" description="Proton donor" evidence="2">
    <location>
        <position position="62"/>
    </location>
</feature>
<dbReference type="PRINTS" id="PR00069">
    <property type="entry name" value="ALDKETRDTASE"/>
</dbReference>
<organism evidence="6 7">
    <name type="scientific">Wickerhamomyces mucosus</name>
    <dbReference type="NCBI Taxonomy" id="1378264"/>
    <lineage>
        <taxon>Eukaryota</taxon>
        <taxon>Fungi</taxon>
        <taxon>Dikarya</taxon>
        <taxon>Ascomycota</taxon>
        <taxon>Saccharomycotina</taxon>
        <taxon>Saccharomycetes</taxon>
        <taxon>Phaffomycetales</taxon>
        <taxon>Wickerhamomycetaceae</taxon>
        <taxon>Wickerhamomyces</taxon>
    </lineage>
</organism>
<evidence type="ECO:0000256" key="1">
    <source>
        <dbReference type="ARBA" id="ARBA00023002"/>
    </source>
</evidence>
<dbReference type="PANTHER" id="PTHR11732">
    <property type="entry name" value="ALDO/KETO REDUCTASE"/>
    <property type="match status" value="1"/>
</dbReference>
<dbReference type="PIRSF" id="PIRSF000097">
    <property type="entry name" value="AKR"/>
    <property type="match status" value="1"/>
</dbReference>
<dbReference type="EMBL" id="JAEUBF010000949">
    <property type="protein sequence ID" value="KAH3673680.1"/>
    <property type="molecule type" value="Genomic_DNA"/>
</dbReference>
<proteinExistence type="predicted"/>
<dbReference type="InterPro" id="IPR044494">
    <property type="entry name" value="AKR3C2/3"/>
</dbReference>
<evidence type="ECO:0000256" key="2">
    <source>
        <dbReference type="PIRSR" id="PIRSR000097-1"/>
    </source>
</evidence>
<sequence>MSAQKFFTLSNGNKIPAISIIGTGTQWYKGGADSPFNKNLVEQIKFALSLPGVTHVDAAENYRTYPELSQALKESTKPRDQIWITDKFSKVIHKTPKDALNDSLKQLGIDYVDLYLLHDPFYSKENPGYDVQQAWKYVEELYKAGLAKNIGVSNFAVEDLKKILEIAEIKPVINQIEYSAFLQNQTPGIYEFAKENNILLEAYAPLGPLSNAAGEQSGEFYDLLSSLSKKYNHDKGLILLRWVYQTGVLPITTSSKQERIETATKVWEFELTNDEVEKLSKLGNEHATVRQYWKPQYDQYN</sequence>
<dbReference type="Pfam" id="PF00248">
    <property type="entry name" value="Aldo_ket_red"/>
    <property type="match status" value="1"/>
</dbReference>
<feature type="site" description="Lowers pKa of active site Tyr" evidence="4">
    <location>
        <position position="87"/>
    </location>
</feature>
<dbReference type="OrthoDB" id="416253at2759"/>
<evidence type="ECO:0000259" key="5">
    <source>
        <dbReference type="Pfam" id="PF00248"/>
    </source>
</evidence>
<reference evidence="6" key="1">
    <citation type="journal article" date="2021" name="Open Biol.">
        <title>Shared evolutionary footprints suggest mitochondrial oxidative damage underlies multiple complex I losses in fungi.</title>
        <authorList>
            <person name="Schikora-Tamarit M.A."/>
            <person name="Marcet-Houben M."/>
            <person name="Nosek J."/>
            <person name="Gabaldon T."/>
        </authorList>
    </citation>
    <scope>NUCLEOTIDE SEQUENCE</scope>
    <source>
        <strain evidence="6">CBS6341</strain>
    </source>
</reference>
<dbReference type="GO" id="GO:0016616">
    <property type="term" value="F:oxidoreductase activity, acting on the CH-OH group of donors, NAD or NADP as acceptor"/>
    <property type="evidence" value="ECO:0007669"/>
    <property type="project" value="UniProtKB-ARBA"/>
</dbReference>
<keyword evidence="7" id="KW-1185">Reference proteome</keyword>
<dbReference type="AlphaFoldDB" id="A0A9P8PLF6"/>
<accession>A0A9P8PLF6</accession>
<dbReference type="FunFam" id="3.20.20.100:FF:000002">
    <property type="entry name" value="2,5-diketo-D-gluconic acid reductase A"/>
    <property type="match status" value="1"/>
</dbReference>
<comment type="caution">
    <text evidence="6">The sequence shown here is derived from an EMBL/GenBank/DDBJ whole genome shotgun (WGS) entry which is preliminary data.</text>
</comment>
<protein>
    <recommendedName>
        <fullName evidence="5">NADP-dependent oxidoreductase domain-containing protein</fullName>
    </recommendedName>
</protein>
<dbReference type="InterPro" id="IPR023210">
    <property type="entry name" value="NADP_OxRdtase_dom"/>
</dbReference>
<dbReference type="PROSITE" id="PS00062">
    <property type="entry name" value="ALDOKETO_REDUCTASE_2"/>
    <property type="match status" value="1"/>
</dbReference>
<feature type="binding site" evidence="3">
    <location>
        <position position="118"/>
    </location>
    <ligand>
        <name>substrate</name>
    </ligand>
</feature>
<name>A0A9P8PLF6_9ASCO</name>
<evidence type="ECO:0000256" key="3">
    <source>
        <dbReference type="PIRSR" id="PIRSR000097-2"/>
    </source>
</evidence>
<dbReference type="Gene3D" id="3.20.20.100">
    <property type="entry name" value="NADP-dependent oxidoreductase domain"/>
    <property type="match status" value="1"/>
</dbReference>
<evidence type="ECO:0000256" key="4">
    <source>
        <dbReference type="PIRSR" id="PIRSR000097-3"/>
    </source>
</evidence>
<reference evidence="6" key="2">
    <citation type="submission" date="2021-01" db="EMBL/GenBank/DDBJ databases">
        <authorList>
            <person name="Schikora-Tamarit M.A."/>
        </authorList>
    </citation>
    <scope>NUCLEOTIDE SEQUENCE</scope>
    <source>
        <strain evidence="6">CBS6341</strain>
    </source>
</reference>
<dbReference type="InterPro" id="IPR020471">
    <property type="entry name" value="AKR"/>
</dbReference>
<dbReference type="GO" id="GO:0016652">
    <property type="term" value="F:oxidoreductase activity, acting on NAD(P)H as acceptor"/>
    <property type="evidence" value="ECO:0007669"/>
    <property type="project" value="InterPro"/>
</dbReference>
<dbReference type="CDD" id="cd19120">
    <property type="entry name" value="AKR_AKR3C2-3"/>
    <property type="match status" value="1"/>
</dbReference>
<dbReference type="Proteomes" id="UP000769528">
    <property type="component" value="Unassembled WGS sequence"/>
</dbReference>